<evidence type="ECO:0000256" key="1">
    <source>
        <dbReference type="ARBA" id="ARBA00022679"/>
    </source>
</evidence>
<evidence type="ECO:0000313" key="4">
    <source>
        <dbReference type="EMBL" id="MBI3538859.1"/>
    </source>
</evidence>
<keyword evidence="2" id="KW-0012">Acyltransferase</keyword>
<protein>
    <submittedName>
        <fullName evidence="4">GNAT family N-acetyltransferase</fullName>
    </submittedName>
</protein>
<accession>A0A9D6LA65</accession>
<dbReference type="PROSITE" id="PS51186">
    <property type="entry name" value="GNAT"/>
    <property type="match status" value="2"/>
</dbReference>
<dbReference type="SUPFAM" id="SSF55729">
    <property type="entry name" value="Acyl-CoA N-acyltransferases (Nat)"/>
    <property type="match status" value="2"/>
</dbReference>
<dbReference type="InterPro" id="IPR000182">
    <property type="entry name" value="GNAT_dom"/>
</dbReference>
<dbReference type="Pfam" id="PF00583">
    <property type="entry name" value="Acetyltransf_1"/>
    <property type="match status" value="2"/>
</dbReference>
<sequence length="308" mass="34531">MSVPMPFVIAPCRHDDLATLQALARHPSLADEFEPLQTDAGFEKIMGDPLMRPEHRWIASVDGMPAAFCFAYLAPTHDGAFAMIRLGVVERFRRQGIGEGLLACCTSSLEPFRASHGLAELNLSGWQPNPVAERFALRHGYAHTRSFWRMERAAGAIAPPRWPDGIVVRTFDGSERELAAFNETYNRSFADHYHYVRSTLDDTRAVIAQAHFAPEGLALAWRDGACVGFSRNVRHGPAGEVALVGVVPESRGMGLGRALLRWSVDWLMEQRVDPLFLMVDGENETALEIYRSEGFQVVRTRMHWNRPF</sequence>
<dbReference type="EMBL" id="JACQAY010000037">
    <property type="protein sequence ID" value="MBI3538859.1"/>
    <property type="molecule type" value="Genomic_DNA"/>
</dbReference>
<dbReference type="PANTHER" id="PTHR43877">
    <property type="entry name" value="AMINOALKYLPHOSPHONATE N-ACETYLTRANSFERASE-RELATED-RELATED"/>
    <property type="match status" value="1"/>
</dbReference>
<dbReference type="Proteomes" id="UP000807850">
    <property type="component" value="Unassembled WGS sequence"/>
</dbReference>
<feature type="domain" description="N-acetyltransferase" evidence="3">
    <location>
        <begin position="166"/>
        <end position="308"/>
    </location>
</feature>
<dbReference type="InterPro" id="IPR016181">
    <property type="entry name" value="Acyl_CoA_acyltransferase"/>
</dbReference>
<dbReference type="PANTHER" id="PTHR43877:SF2">
    <property type="entry name" value="AMINOALKYLPHOSPHONATE N-ACETYLTRANSFERASE-RELATED"/>
    <property type="match status" value="1"/>
</dbReference>
<evidence type="ECO:0000259" key="3">
    <source>
        <dbReference type="PROSITE" id="PS51186"/>
    </source>
</evidence>
<dbReference type="CDD" id="cd04301">
    <property type="entry name" value="NAT_SF"/>
    <property type="match status" value="2"/>
</dbReference>
<organism evidence="4 5">
    <name type="scientific">Eiseniibacteriota bacterium</name>
    <dbReference type="NCBI Taxonomy" id="2212470"/>
    <lineage>
        <taxon>Bacteria</taxon>
        <taxon>Candidatus Eiseniibacteriota</taxon>
    </lineage>
</organism>
<name>A0A9D6LA65_UNCEI</name>
<dbReference type="GO" id="GO:0016747">
    <property type="term" value="F:acyltransferase activity, transferring groups other than amino-acyl groups"/>
    <property type="evidence" value="ECO:0007669"/>
    <property type="project" value="InterPro"/>
</dbReference>
<evidence type="ECO:0000256" key="2">
    <source>
        <dbReference type="ARBA" id="ARBA00023315"/>
    </source>
</evidence>
<keyword evidence="1" id="KW-0808">Transferase</keyword>
<dbReference type="AlphaFoldDB" id="A0A9D6LA65"/>
<gene>
    <name evidence="4" type="ORF">HY076_01105</name>
</gene>
<evidence type="ECO:0000313" key="5">
    <source>
        <dbReference type="Proteomes" id="UP000807850"/>
    </source>
</evidence>
<feature type="domain" description="N-acetyltransferase" evidence="3">
    <location>
        <begin position="7"/>
        <end position="164"/>
    </location>
</feature>
<reference evidence="4" key="1">
    <citation type="submission" date="2020-07" db="EMBL/GenBank/DDBJ databases">
        <title>Huge and variable diversity of episymbiotic CPR bacteria and DPANN archaea in groundwater ecosystems.</title>
        <authorList>
            <person name="He C.Y."/>
            <person name="Keren R."/>
            <person name="Whittaker M."/>
            <person name="Farag I.F."/>
            <person name="Doudna J."/>
            <person name="Cate J.H.D."/>
            <person name="Banfield J.F."/>
        </authorList>
    </citation>
    <scope>NUCLEOTIDE SEQUENCE</scope>
    <source>
        <strain evidence="4">NC_groundwater_928_Pr1_S-0.2um_72_17</strain>
    </source>
</reference>
<proteinExistence type="predicted"/>
<comment type="caution">
    <text evidence="4">The sequence shown here is derived from an EMBL/GenBank/DDBJ whole genome shotgun (WGS) entry which is preliminary data.</text>
</comment>
<dbReference type="Gene3D" id="3.40.630.30">
    <property type="match status" value="1"/>
</dbReference>
<dbReference type="InterPro" id="IPR050832">
    <property type="entry name" value="Bact_Acetyltransf"/>
</dbReference>